<organism evidence="2">
    <name type="scientific">Bangiopsis subsimplex</name>
    <dbReference type="NCBI Taxonomy" id="139980"/>
    <lineage>
        <taxon>Eukaryota</taxon>
        <taxon>Rhodophyta</taxon>
        <taxon>Stylonematophyceae</taxon>
        <taxon>Stylonematales</taxon>
        <taxon>Stylonemataceae</taxon>
        <taxon>Bangiopsis</taxon>
    </lineage>
</organism>
<accession>A0A1Y9TLH7</accession>
<dbReference type="EMBL" id="KY709207">
    <property type="protein sequence ID" value="ARO90450.1"/>
    <property type="molecule type" value="Genomic_DNA"/>
</dbReference>
<feature type="signal peptide" evidence="1">
    <location>
        <begin position="1"/>
        <end position="16"/>
    </location>
</feature>
<reference evidence="2" key="1">
    <citation type="submission" date="2017-03" db="EMBL/GenBank/DDBJ databases">
        <title>The new red algal subphylum Proteorhodophytina comprises the largest and most divergent plastid genomes known.</title>
        <authorList>
            <person name="Munoz-Gomez S.A."/>
            <person name="Mejia-Franco F.G."/>
            <person name="Durnin K."/>
            <person name="Morgan C."/>
            <person name="Grisdale C.J."/>
            <person name="Archibald J.M."/>
            <person name="Slamovits C.H."/>
        </authorList>
    </citation>
    <scope>NUCLEOTIDE SEQUENCE</scope>
    <source>
        <strain evidence="2">UTEX LB2854</strain>
    </source>
</reference>
<name>A0A1Y9TLH7_9RHOD</name>
<sequence length="166" mass="20279">MLTIRNLDLILIVCEALDISLMRDLTSYNLYKDNLGWPILTSLEIFRIRQQSKLRLKRTMTYISYRHLSRLIYLLKSLIEEELLRIHIEKILKAPLDNTRSEIFLRRFRILFRQYYDDKAIGINRYYDDTYINQLGMINLYMLYMLKQDNGFDFLFSYLTKYDFLK</sequence>
<dbReference type="AlphaFoldDB" id="A0A1Y9TLH7"/>
<evidence type="ECO:0000313" key="2">
    <source>
        <dbReference type="EMBL" id="ARO90450.1"/>
    </source>
</evidence>
<proteinExistence type="predicted"/>
<keyword evidence="2" id="KW-0150">Chloroplast</keyword>
<protein>
    <submittedName>
        <fullName evidence="2">Uncharacterized protein</fullName>
    </submittedName>
</protein>
<evidence type="ECO:0000256" key="1">
    <source>
        <dbReference type="SAM" id="SignalP"/>
    </source>
</evidence>
<geneLocation type="chloroplast" evidence="2"/>
<keyword evidence="2" id="KW-0934">Plastid</keyword>
<gene>
    <name evidence="2" type="primary">orf154</name>
</gene>
<feature type="chain" id="PRO_5012961190" evidence="1">
    <location>
        <begin position="17"/>
        <end position="166"/>
    </location>
</feature>
<keyword evidence="1" id="KW-0732">Signal</keyword>